<evidence type="ECO:0000256" key="1">
    <source>
        <dbReference type="ARBA" id="ARBA00022536"/>
    </source>
</evidence>
<feature type="disulfide bond" evidence="5">
    <location>
        <begin position="106"/>
        <end position="115"/>
    </location>
</feature>
<evidence type="ECO:0000256" key="4">
    <source>
        <dbReference type="ARBA" id="ARBA00023157"/>
    </source>
</evidence>
<evidence type="ECO:0000256" key="2">
    <source>
        <dbReference type="ARBA" id="ARBA00022729"/>
    </source>
</evidence>
<gene>
    <name evidence="8" type="ORF">BJG266_LOCUS4696</name>
    <name evidence="9" type="ORF">QVE165_LOCUS26069</name>
</gene>
<dbReference type="SUPFAM" id="SSF57196">
    <property type="entry name" value="EGF/Laminin"/>
    <property type="match status" value="3"/>
</dbReference>
<dbReference type="Pfam" id="PF00008">
    <property type="entry name" value="EGF"/>
    <property type="match status" value="2"/>
</dbReference>
<evidence type="ECO:0000313" key="8">
    <source>
        <dbReference type="EMBL" id="CAF0791418.1"/>
    </source>
</evidence>
<accession>A0A813S876</accession>
<keyword evidence="4 5" id="KW-1015">Disulfide bond</keyword>
<feature type="domain" description="EGF-like" evidence="7">
    <location>
        <begin position="255"/>
        <end position="293"/>
    </location>
</feature>
<dbReference type="GO" id="GO:0005509">
    <property type="term" value="F:calcium ion binding"/>
    <property type="evidence" value="ECO:0007669"/>
    <property type="project" value="InterPro"/>
</dbReference>
<dbReference type="Gene3D" id="2.10.25.10">
    <property type="entry name" value="Laminin"/>
    <property type="match status" value="4"/>
</dbReference>
<dbReference type="InterPro" id="IPR051022">
    <property type="entry name" value="Notch_Cell-Fate_Det"/>
</dbReference>
<protein>
    <recommendedName>
        <fullName evidence="7">EGF-like domain-containing protein</fullName>
    </recommendedName>
</protein>
<name>A0A813S876_9BILA</name>
<organism evidence="8 11">
    <name type="scientific">Adineta steineri</name>
    <dbReference type="NCBI Taxonomy" id="433720"/>
    <lineage>
        <taxon>Eukaryota</taxon>
        <taxon>Metazoa</taxon>
        <taxon>Spiralia</taxon>
        <taxon>Gnathifera</taxon>
        <taxon>Rotifera</taxon>
        <taxon>Eurotatoria</taxon>
        <taxon>Bdelloidea</taxon>
        <taxon>Adinetida</taxon>
        <taxon>Adinetidae</taxon>
        <taxon>Adineta</taxon>
    </lineage>
</organism>
<dbReference type="GO" id="GO:0045197">
    <property type="term" value="P:establishment or maintenance of epithelial cell apical/basal polarity"/>
    <property type="evidence" value="ECO:0007669"/>
    <property type="project" value="TreeGrafter"/>
</dbReference>
<dbReference type="OrthoDB" id="430340at2759"/>
<dbReference type="EMBL" id="CAJNOM010000192">
    <property type="protein sequence ID" value="CAF1205604.1"/>
    <property type="molecule type" value="Genomic_DNA"/>
</dbReference>
<evidence type="ECO:0000256" key="3">
    <source>
        <dbReference type="ARBA" id="ARBA00022737"/>
    </source>
</evidence>
<dbReference type="Proteomes" id="UP000663877">
    <property type="component" value="Unassembled WGS sequence"/>
</dbReference>
<feature type="domain" description="EGF-like" evidence="7">
    <location>
        <begin position="334"/>
        <end position="372"/>
    </location>
</feature>
<keyword evidence="2 6" id="KW-0732">Signal</keyword>
<dbReference type="GO" id="GO:0005886">
    <property type="term" value="C:plasma membrane"/>
    <property type="evidence" value="ECO:0007669"/>
    <property type="project" value="TreeGrafter"/>
</dbReference>
<evidence type="ECO:0000313" key="10">
    <source>
        <dbReference type="Proteomes" id="UP000663832"/>
    </source>
</evidence>
<reference evidence="8" key="1">
    <citation type="submission" date="2021-02" db="EMBL/GenBank/DDBJ databases">
        <authorList>
            <person name="Nowell W R."/>
        </authorList>
    </citation>
    <scope>NUCLEOTIDE SEQUENCE</scope>
</reference>
<dbReference type="SMART" id="SM00181">
    <property type="entry name" value="EGF"/>
    <property type="match status" value="9"/>
</dbReference>
<feature type="domain" description="EGF-like" evidence="7">
    <location>
        <begin position="163"/>
        <end position="204"/>
    </location>
</feature>
<dbReference type="EMBL" id="CAJNOI010000011">
    <property type="protein sequence ID" value="CAF0791418.1"/>
    <property type="molecule type" value="Genomic_DNA"/>
</dbReference>
<dbReference type="AlphaFoldDB" id="A0A813S876"/>
<dbReference type="SMART" id="SM00179">
    <property type="entry name" value="EGF_CA"/>
    <property type="match status" value="3"/>
</dbReference>
<dbReference type="GO" id="GO:0007157">
    <property type="term" value="P:heterophilic cell-cell adhesion via plasma membrane cell adhesion molecules"/>
    <property type="evidence" value="ECO:0007669"/>
    <property type="project" value="TreeGrafter"/>
</dbReference>
<proteinExistence type="predicted"/>
<comment type="caution">
    <text evidence="8">The sequence shown here is derived from an EMBL/GenBank/DDBJ whole genome shotgun (WGS) entry which is preliminary data.</text>
</comment>
<feature type="disulfide bond" evidence="5">
    <location>
        <begin position="283"/>
        <end position="292"/>
    </location>
</feature>
<feature type="domain" description="EGF-like" evidence="7">
    <location>
        <begin position="79"/>
        <end position="116"/>
    </location>
</feature>
<dbReference type="GO" id="GO:0032991">
    <property type="term" value="C:protein-containing complex"/>
    <property type="evidence" value="ECO:0007669"/>
    <property type="project" value="TreeGrafter"/>
</dbReference>
<feature type="signal peptide" evidence="6">
    <location>
        <begin position="1"/>
        <end position="23"/>
    </location>
</feature>
<feature type="disulfide bond" evidence="5">
    <location>
        <begin position="321"/>
        <end position="330"/>
    </location>
</feature>
<dbReference type="PROSITE" id="PS01186">
    <property type="entry name" value="EGF_2"/>
    <property type="match status" value="2"/>
</dbReference>
<feature type="disulfide bond" evidence="5">
    <location>
        <begin position="194"/>
        <end position="203"/>
    </location>
</feature>
<evidence type="ECO:0000313" key="9">
    <source>
        <dbReference type="EMBL" id="CAF1205604.1"/>
    </source>
</evidence>
<evidence type="ECO:0000259" key="7">
    <source>
        <dbReference type="PROSITE" id="PS50026"/>
    </source>
</evidence>
<feature type="domain" description="EGF-like" evidence="7">
    <location>
        <begin position="294"/>
        <end position="331"/>
    </location>
</feature>
<keyword evidence="10" id="KW-1185">Reference proteome</keyword>
<dbReference type="InterPro" id="IPR000742">
    <property type="entry name" value="EGF"/>
</dbReference>
<dbReference type="PROSITE" id="PS00022">
    <property type="entry name" value="EGF_1"/>
    <property type="match status" value="4"/>
</dbReference>
<evidence type="ECO:0000256" key="5">
    <source>
        <dbReference type="PROSITE-ProRule" id="PRU00076"/>
    </source>
</evidence>
<evidence type="ECO:0000313" key="11">
    <source>
        <dbReference type="Proteomes" id="UP000663877"/>
    </source>
</evidence>
<dbReference type="PROSITE" id="PS50026">
    <property type="entry name" value="EGF_3"/>
    <property type="match status" value="5"/>
</dbReference>
<evidence type="ECO:0000256" key="6">
    <source>
        <dbReference type="SAM" id="SignalP"/>
    </source>
</evidence>
<keyword evidence="1 5" id="KW-0245">EGF-like domain</keyword>
<dbReference type="PANTHER" id="PTHR24049">
    <property type="entry name" value="CRUMBS FAMILY MEMBER"/>
    <property type="match status" value="1"/>
</dbReference>
<dbReference type="Proteomes" id="UP000663832">
    <property type="component" value="Unassembled WGS sequence"/>
</dbReference>
<dbReference type="InterPro" id="IPR001881">
    <property type="entry name" value="EGF-like_Ca-bd_dom"/>
</dbReference>
<dbReference type="CDD" id="cd00054">
    <property type="entry name" value="EGF_CA"/>
    <property type="match status" value="2"/>
</dbReference>
<dbReference type="PANTHER" id="PTHR24049:SF22">
    <property type="entry name" value="DROSOPHILA CRUMBS HOMOLOG"/>
    <property type="match status" value="1"/>
</dbReference>
<comment type="caution">
    <text evidence="5">Lacks conserved residue(s) required for the propagation of feature annotation.</text>
</comment>
<sequence>MSSAQLNLIVISIFACLLVQVTSNIQYPNIDEETGCPINVQHVCQYCAEDQNHLGCYCELAGGDEIVTASVFTPCPDDIIDPCANHTCKNGATCVRDGLTSYKCNCIPGFGGKFCNESLPKCSDANIKCPNAECVETFDPNVPVYCKCYDGTRRDPRLNDTCPLSPCYEKNSEVPICKNNGTCQIVGGAHVCDCTGGFAGQNCTKPLKRPFCEEAPGVCGEGKCQQSLTPPYYSCNCGTQPNTFGRNISELTKCEESGCYAINPCQNGGTCSNKGVGAFICQCSSRFTGTKCEKISACYNNPCVNNGVCEAFNETQFFCTCPPYFTGPRCEIQIINPCIGKTCGPHGECRDTQGVGVCLCDDGLHFDGSPCQDPCRNKKCEPGVCTKKFNSTYEAICSCPVYRKGDSCELPRDICRETPPCGGGYCVPNYASTRGYSCVCEANVVKNEPCPFSKTCPIKDCGSQGICVETNGITIPPSTKPIYYVCQCKGGYISSGSCNDLLTTGMPTATSRCGTNGKPYPSRNPNNPFGCWCNNGTHIEEIEEDGPAQYCV</sequence>
<feature type="chain" id="PRO_5036222905" description="EGF-like domain-containing protein" evidence="6">
    <location>
        <begin position="24"/>
        <end position="552"/>
    </location>
</feature>
<keyword evidence="3" id="KW-0677">Repeat</keyword>